<dbReference type="EMBL" id="KQ977743">
    <property type="protein sequence ID" value="KYN00186.1"/>
    <property type="molecule type" value="Genomic_DNA"/>
</dbReference>
<evidence type="ECO:0000313" key="2">
    <source>
        <dbReference type="Proteomes" id="UP000078542"/>
    </source>
</evidence>
<keyword evidence="2" id="KW-1185">Reference proteome</keyword>
<dbReference type="AlphaFoldDB" id="A0A151IG41"/>
<protein>
    <submittedName>
        <fullName evidence="1">Uncharacterized protein</fullName>
    </submittedName>
</protein>
<evidence type="ECO:0000313" key="1">
    <source>
        <dbReference type="EMBL" id="KYN00186.1"/>
    </source>
</evidence>
<reference evidence="1 2" key="1">
    <citation type="submission" date="2016-03" db="EMBL/GenBank/DDBJ databases">
        <title>Cyphomyrmex costatus WGS genome.</title>
        <authorList>
            <person name="Nygaard S."/>
            <person name="Hu H."/>
            <person name="Boomsma J."/>
            <person name="Zhang G."/>
        </authorList>
    </citation>
    <scope>NUCLEOTIDE SEQUENCE [LARGE SCALE GENOMIC DNA]</scope>
    <source>
        <strain evidence="1">MS0001</strain>
        <tissue evidence="1">Whole body</tissue>
    </source>
</reference>
<gene>
    <name evidence="1" type="ORF">ALC62_09066</name>
</gene>
<sequence>MTKQRKTVGVTAKITEPLLTVPEPRVSQRIASISSVPAQSKYIKLLRVIEQLGRDLKLCYAGNNINKTLSKVERDIAKACCLVQQCRAEATKSARKACQ</sequence>
<dbReference type="Proteomes" id="UP000078542">
    <property type="component" value="Unassembled WGS sequence"/>
</dbReference>
<organism evidence="1 2">
    <name type="scientific">Cyphomyrmex costatus</name>
    <dbReference type="NCBI Taxonomy" id="456900"/>
    <lineage>
        <taxon>Eukaryota</taxon>
        <taxon>Metazoa</taxon>
        <taxon>Ecdysozoa</taxon>
        <taxon>Arthropoda</taxon>
        <taxon>Hexapoda</taxon>
        <taxon>Insecta</taxon>
        <taxon>Pterygota</taxon>
        <taxon>Neoptera</taxon>
        <taxon>Endopterygota</taxon>
        <taxon>Hymenoptera</taxon>
        <taxon>Apocrita</taxon>
        <taxon>Aculeata</taxon>
        <taxon>Formicoidea</taxon>
        <taxon>Formicidae</taxon>
        <taxon>Myrmicinae</taxon>
        <taxon>Cyphomyrmex</taxon>
    </lineage>
</organism>
<dbReference type="STRING" id="456900.A0A151IG41"/>
<name>A0A151IG41_9HYME</name>
<accession>A0A151IG41</accession>
<dbReference type="Gene3D" id="6.10.140.1300">
    <property type="match status" value="1"/>
</dbReference>
<proteinExistence type="predicted"/>